<dbReference type="PDB" id="8K24">
    <property type="method" value="EM"/>
    <property type="resolution" value="3.72 A"/>
    <property type="chains" value="H/h=1-168"/>
</dbReference>
<accession>A0ACD6B8J3</accession>
<reference evidence="6" key="3">
    <citation type="submission" date="2023-07" db="PDB data bank">
        <title>Structure of csy complex with long DNA State1.</title>
        <authorList>
            <person name="Zhang L.X."/>
            <person name="Feng Y."/>
        </authorList>
    </citation>
    <scope>STRUCTURE BY ELECTRON MICROSCOPY (3.54 ANGSTROMS) OF 1-168</scope>
</reference>
<dbReference type="PDB" id="8K28">
    <property type="method" value="EM"/>
    <property type="resolution" value="3.54 A"/>
    <property type="chains" value="I=1-168"/>
</dbReference>
<evidence type="ECO:0007829" key="4">
    <source>
        <dbReference type="PDB" id="8K24"/>
    </source>
</evidence>
<proteinExistence type="evidence at protein level"/>
<dbReference type="EMBL" id="HQ641354">
    <property type="protein sequence ID" value="ADX89499.1"/>
    <property type="molecule type" value="Genomic_DNA"/>
</dbReference>
<gene>
    <name evidence="1" type="ORF">TUST1-10_00435</name>
</gene>
<name>A0ACD6B8J3_9CAUD</name>
<keyword evidence="2 3" id="KW-0002">3D-structure</keyword>
<reference evidence="5" key="5">
    <citation type="submission" date="2023-07" db="PDB data bank">
        <title>Structure of csy complex with short DNA.</title>
        <authorList>
            <person name="Zhang L.X."/>
            <person name="Feng Y."/>
        </authorList>
    </citation>
    <scope>STRUCTURE BY ELECTRON MICROSCOPY (3.60 ANGSTROMS) OF 1-168</scope>
</reference>
<reference evidence="1" key="1">
    <citation type="journal article" date="2011" name="MBio">
        <title>Evidence of a dominant lineage of Vibrio cholerae-specific lytic bacteriophages shed by cholera patients over a 10-year period in Dhaka, Bangladesh.</title>
        <authorList>
            <person name="Seed K.D."/>
            <person name="Bodi K.L."/>
            <person name="Kropinski A.M."/>
            <person name="Ackermann H.W."/>
            <person name="Calderwood S.B."/>
            <person name="Qadri F."/>
            <person name="Camilli A."/>
        </authorList>
    </citation>
    <scope>NUCLEOTIDE SEQUENCE</scope>
</reference>
<dbReference type="PDB" id="8K29">
    <property type="method" value="EM"/>
    <property type="resolution" value="3.18 A"/>
    <property type="chains" value="I=1-168"/>
</dbReference>
<evidence type="ECO:0007829" key="6">
    <source>
        <dbReference type="PDB" id="8K28"/>
    </source>
</evidence>
<reference evidence="3" key="2">
    <citation type="submission" date="2023-07" db="PDB data bank">
        <title>ICP1 Csy-dsDNA-Cas1-Cas2/3 complex (fully assembled form) composited structure with C1 symmetry.</title>
        <authorList>
            <person name="Zhang L.X."/>
            <person name="Feng Y."/>
        </authorList>
    </citation>
    <scope>STRUCTURE BY ELECTRON MICROSCOPY (3.75 ANGSTROMS) OF 1-168</scope>
</reference>
<dbReference type="PDB" id="8K23">
    <property type="method" value="EM"/>
    <property type="resolution" value="3.75 A"/>
    <property type="chains" value="H/h=1-168"/>
</dbReference>
<evidence type="ECO:0007829" key="2">
    <source>
        <dbReference type="PDB" id="8K22"/>
    </source>
</evidence>
<sequence length="168" mass="18694">MYNTISITVVDADDVGVNFVVSKVLSTLHNKGIFNGEVGVTFPRMDKNVGDVITLFSKTGVDRKVLTSTLNTLTDFIHIGKPKEADKVKTYRKVDTKSKGKLIRRCIKRKGVSAETAESLYGNYKGEKCKLPYIVVNSKSTGQRFSMFLEECENSEKFNSYGLCIVSC</sequence>
<dbReference type="PDB" id="8K22">
    <property type="method" value="EM"/>
    <property type="resolution" value="2.92 A"/>
    <property type="chains" value="H=1-168"/>
</dbReference>
<evidence type="ECO:0000313" key="1">
    <source>
        <dbReference type="EMBL" id="ADX89499.1"/>
    </source>
</evidence>
<evidence type="ECO:0007829" key="3">
    <source>
        <dbReference type="PDB" id="8K23"/>
    </source>
</evidence>
<evidence type="ECO:0007829" key="5">
    <source>
        <dbReference type="PDB" id="8K27"/>
    </source>
</evidence>
<organism evidence="1">
    <name type="scientific">Vibrio phage ICP1_2004_A</name>
    <dbReference type="NCBI Taxonomy" id="979527"/>
    <lineage>
        <taxon>Viruses</taxon>
        <taxon>Duplodnaviria</taxon>
        <taxon>Heunggongvirae</taxon>
        <taxon>Uroviricota</taxon>
        <taxon>Caudoviricetes</taxon>
        <taxon>Mohonavirus</taxon>
    </lineage>
</organism>
<reference evidence="2 4" key="4">
    <citation type="submission" date="2023-07" db="PDB data bank">
        <title>Structure of csy complex with long DNA State2.</title>
        <authorList>
            <person name="Zhang L.X."/>
            <person name="Feng Y."/>
        </authorList>
    </citation>
    <scope>STRUCTURE BY ELECTRON MICROSCOPY (2.92 ANGSTROMS) OF 1-168</scope>
</reference>
<accession>F1D5V5</accession>
<dbReference type="PDB" id="8K27">
    <property type="method" value="EM"/>
    <property type="resolution" value="3.60 A"/>
    <property type="chains" value="I=1-168"/>
</dbReference>
<protein>
    <submittedName>
        <fullName evidence="1">Uncharacterized protein</fullName>
    </submittedName>
</protein>